<dbReference type="PANTHER" id="PTHR19282">
    <property type="entry name" value="TETRASPANIN"/>
    <property type="match status" value="1"/>
</dbReference>
<dbReference type="PANTHER" id="PTHR19282:SF527">
    <property type="entry name" value="TETRASPANIN"/>
    <property type="match status" value="1"/>
</dbReference>
<dbReference type="Pfam" id="PF00335">
    <property type="entry name" value="Tetraspanin"/>
    <property type="match status" value="1"/>
</dbReference>
<dbReference type="Gene3D" id="1.10.1450.10">
    <property type="entry name" value="Tetraspanin"/>
    <property type="match status" value="1"/>
</dbReference>
<dbReference type="Proteomes" id="UP001634394">
    <property type="component" value="Unassembled WGS sequence"/>
</dbReference>
<feature type="transmembrane region" description="Helical" evidence="5">
    <location>
        <begin position="137"/>
        <end position="161"/>
    </location>
</feature>
<keyword evidence="2 5" id="KW-0812">Transmembrane</keyword>
<organism evidence="6 7">
    <name type="scientific">Sinanodonta woodiana</name>
    <name type="common">Chinese pond mussel</name>
    <name type="synonym">Anodonta woodiana</name>
    <dbReference type="NCBI Taxonomy" id="1069815"/>
    <lineage>
        <taxon>Eukaryota</taxon>
        <taxon>Metazoa</taxon>
        <taxon>Spiralia</taxon>
        <taxon>Lophotrochozoa</taxon>
        <taxon>Mollusca</taxon>
        <taxon>Bivalvia</taxon>
        <taxon>Autobranchia</taxon>
        <taxon>Heteroconchia</taxon>
        <taxon>Palaeoheterodonta</taxon>
        <taxon>Unionida</taxon>
        <taxon>Unionoidea</taxon>
        <taxon>Unionidae</taxon>
        <taxon>Unioninae</taxon>
        <taxon>Sinanodonta</taxon>
    </lineage>
</organism>
<dbReference type="PRINTS" id="PR00259">
    <property type="entry name" value="TMFOUR"/>
</dbReference>
<evidence type="ECO:0000256" key="2">
    <source>
        <dbReference type="ARBA" id="ARBA00022692"/>
    </source>
</evidence>
<dbReference type="AlphaFoldDB" id="A0ABD3W9W8"/>
<evidence type="ECO:0000256" key="4">
    <source>
        <dbReference type="ARBA" id="ARBA00023136"/>
    </source>
</evidence>
<evidence type="ECO:0000313" key="6">
    <source>
        <dbReference type="EMBL" id="KAL3869618.1"/>
    </source>
</evidence>
<evidence type="ECO:0000256" key="1">
    <source>
        <dbReference type="ARBA" id="ARBA00004141"/>
    </source>
</evidence>
<dbReference type="GO" id="GO:0016020">
    <property type="term" value="C:membrane"/>
    <property type="evidence" value="ECO:0007669"/>
    <property type="project" value="UniProtKB-SubCell"/>
</dbReference>
<feature type="transmembrane region" description="Helical" evidence="5">
    <location>
        <begin position="106"/>
        <end position="130"/>
    </location>
</feature>
<dbReference type="EMBL" id="JBJQND010000008">
    <property type="protein sequence ID" value="KAL3869618.1"/>
    <property type="molecule type" value="Genomic_DNA"/>
</dbReference>
<feature type="transmembrane region" description="Helical" evidence="5">
    <location>
        <begin position="59"/>
        <end position="86"/>
    </location>
</feature>
<dbReference type="InterPro" id="IPR018499">
    <property type="entry name" value="Tetraspanin/Peripherin"/>
</dbReference>
<keyword evidence="4 5" id="KW-0472">Membrane</keyword>
<keyword evidence="3 5" id="KW-1133">Transmembrane helix</keyword>
<proteinExistence type="predicted"/>
<sequence length="315" mass="34699">MASHYGYEMDRDFGRVQDTHVDKIWSTDTDTKEWFRKGSDSGSQTDGQSKGEKDGTLSLFRYGATAFSFLIFFSGAGILGLGIYLMAYDYAPQDISVAMGDKLYQAAALIMLISGGCIVLLALCGCFGAARSSRLMLGVFIACNGVLVVTLIAGAIMAFVFRERMRNDMGPILLNNYGEDGSERITYFWDFMQKRLNCCGVSGGVNSTTSWMIYQSSKYYQKSGKVPDSCCAPKANLNSCTKNLDMTSNTDLYKNGCYDKLADIIKFNSVLIGACSLAAALALIFVLLFAVCLFHHLRPKKRGILERNKDDSIRV</sequence>
<comment type="subcellular location">
    <subcellularLocation>
        <location evidence="1">Membrane</location>
        <topology evidence="1">Multi-pass membrane protein</topology>
    </subcellularLocation>
</comment>
<protein>
    <recommendedName>
        <fullName evidence="8">Tetraspanin</fullName>
    </recommendedName>
</protein>
<dbReference type="SUPFAM" id="SSF48652">
    <property type="entry name" value="Tetraspanin"/>
    <property type="match status" value="1"/>
</dbReference>
<feature type="transmembrane region" description="Helical" evidence="5">
    <location>
        <begin position="270"/>
        <end position="294"/>
    </location>
</feature>
<evidence type="ECO:0000256" key="3">
    <source>
        <dbReference type="ARBA" id="ARBA00022989"/>
    </source>
</evidence>
<name>A0ABD3W9W8_SINWO</name>
<evidence type="ECO:0008006" key="8">
    <source>
        <dbReference type="Google" id="ProtNLM"/>
    </source>
</evidence>
<dbReference type="InterPro" id="IPR008952">
    <property type="entry name" value="Tetraspanin_EC2_sf"/>
</dbReference>
<gene>
    <name evidence="6" type="ORF">ACJMK2_042283</name>
</gene>
<comment type="caution">
    <text evidence="6">The sequence shown here is derived from an EMBL/GenBank/DDBJ whole genome shotgun (WGS) entry which is preliminary data.</text>
</comment>
<accession>A0ABD3W9W8</accession>
<evidence type="ECO:0000313" key="7">
    <source>
        <dbReference type="Proteomes" id="UP001634394"/>
    </source>
</evidence>
<reference evidence="6 7" key="1">
    <citation type="submission" date="2024-11" db="EMBL/GenBank/DDBJ databases">
        <title>Chromosome-level genome assembly of the freshwater bivalve Anodonta woodiana.</title>
        <authorList>
            <person name="Chen X."/>
        </authorList>
    </citation>
    <scope>NUCLEOTIDE SEQUENCE [LARGE SCALE GENOMIC DNA]</scope>
    <source>
        <strain evidence="6">MN2024</strain>
        <tissue evidence="6">Gills</tissue>
    </source>
</reference>
<keyword evidence="7" id="KW-1185">Reference proteome</keyword>
<evidence type="ECO:0000256" key="5">
    <source>
        <dbReference type="SAM" id="Phobius"/>
    </source>
</evidence>